<dbReference type="GeneID" id="30150846"/>
<keyword evidence="3" id="KW-1185">Reference proteome</keyword>
<dbReference type="STRING" id="984486.A0A1E3QJV9"/>
<evidence type="ECO:0000313" key="2">
    <source>
        <dbReference type="EMBL" id="ODQ77975.1"/>
    </source>
</evidence>
<name>A0A1E3QJV9_9ASCO</name>
<evidence type="ECO:0008006" key="4">
    <source>
        <dbReference type="Google" id="ProtNLM"/>
    </source>
</evidence>
<feature type="compositionally biased region" description="Polar residues" evidence="1">
    <location>
        <begin position="30"/>
        <end position="39"/>
    </location>
</feature>
<dbReference type="Proteomes" id="UP000094336">
    <property type="component" value="Unassembled WGS sequence"/>
</dbReference>
<dbReference type="PANTHER" id="PTHR32428:SF2">
    <property type="entry name" value="TARGET OF RAPAMYCIN COMPLEX 2 SUBUNIT BIT61-RELATED"/>
    <property type="match status" value="1"/>
</dbReference>
<dbReference type="PANTHER" id="PTHR32428">
    <property type="entry name" value="TARGET OF RAPAMYCIN COMPLEX 2 SUBUNIT BIT61-RELATED"/>
    <property type="match status" value="1"/>
</dbReference>
<proteinExistence type="predicted"/>
<feature type="region of interest" description="Disordered" evidence="1">
    <location>
        <begin position="26"/>
        <end position="46"/>
    </location>
</feature>
<dbReference type="InterPro" id="IPR013745">
    <property type="entry name" value="Bit61/PRR5"/>
</dbReference>
<dbReference type="RefSeq" id="XP_018983303.1">
    <property type="nucleotide sequence ID" value="XM_019132993.1"/>
</dbReference>
<feature type="compositionally biased region" description="Low complexity" evidence="1">
    <location>
        <begin position="157"/>
        <end position="171"/>
    </location>
</feature>
<organism evidence="2 3">
    <name type="scientific">Babjeviella inositovora NRRL Y-12698</name>
    <dbReference type="NCBI Taxonomy" id="984486"/>
    <lineage>
        <taxon>Eukaryota</taxon>
        <taxon>Fungi</taxon>
        <taxon>Dikarya</taxon>
        <taxon>Ascomycota</taxon>
        <taxon>Saccharomycotina</taxon>
        <taxon>Pichiomycetes</taxon>
        <taxon>Serinales incertae sedis</taxon>
        <taxon>Babjeviella</taxon>
    </lineage>
</organism>
<accession>A0A1E3QJV9</accession>
<dbReference type="AlphaFoldDB" id="A0A1E3QJV9"/>
<dbReference type="GO" id="GO:0038203">
    <property type="term" value="P:TORC2 signaling"/>
    <property type="evidence" value="ECO:0007669"/>
    <property type="project" value="TreeGrafter"/>
</dbReference>
<dbReference type="EMBL" id="KV454437">
    <property type="protein sequence ID" value="ODQ77975.1"/>
    <property type="molecule type" value="Genomic_DNA"/>
</dbReference>
<evidence type="ECO:0000313" key="3">
    <source>
        <dbReference type="Proteomes" id="UP000094336"/>
    </source>
</evidence>
<feature type="region of interest" description="Disordered" evidence="1">
    <location>
        <begin position="79"/>
        <end position="100"/>
    </location>
</feature>
<dbReference type="OrthoDB" id="2290221at2759"/>
<evidence type="ECO:0000256" key="1">
    <source>
        <dbReference type="SAM" id="MobiDB-lite"/>
    </source>
</evidence>
<reference evidence="3" key="1">
    <citation type="submission" date="2016-05" db="EMBL/GenBank/DDBJ databases">
        <title>Comparative genomics of biotechnologically important yeasts.</title>
        <authorList>
            <consortium name="DOE Joint Genome Institute"/>
            <person name="Riley R."/>
            <person name="Haridas S."/>
            <person name="Wolfe K.H."/>
            <person name="Lopes M.R."/>
            <person name="Hittinger C.T."/>
            <person name="Goker M."/>
            <person name="Salamov A."/>
            <person name="Wisecaver J."/>
            <person name="Long T.M."/>
            <person name="Aerts A.L."/>
            <person name="Barry K."/>
            <person name="Choi C."/>
            <person name="Clum A."/>
            <person name="Coughlan A.Y."/>
            <person name="Deshpande S."/>
            <person name="Douglass A.P."/>
            <person name="Hanson S.J."/>
            <person name="Klenk H.-P."/>
            <person name="Labutti K."/>
            <person name="Lapidus A."/>
            <person name="Lindquist E."/>
            <person name="Lipzen A."/>
            <person name="Meier-Kolthoff J.P."/>
            <person name="Ohm R.A."/>
            <person name="Otillar R.P."/>
            <person name="Pangilinan J."/>
            <person name="Peng Y."/>
            <person name="Rokas A."/>
            <person name="Rosa C.A."/>
            <person name="Scheuner C."/>
            <person name="Sibirny A.A."/>
            <person name="Slot J.C."/>
            <person name="Stielow J.B."/>
            <person name="Sun H."/>
            <person name="Kurtzman C.P."/>
            <person name="Blackwell M."/>
            <person name="Grigoriev I.V."/>
            <person name="Jeffries T.W."/>
        </authorList>
    </citation>
    <scope>NUCLEOTIDE SEQUENCE [LARGE SCALE GENOMIC DNA]</scope>
    <source>
        <strain evidence="3">NRRL Y-12698</strain>
    </source>
</reference>
<dbReference type="Pfam" id="PF08539">
    <property type="entry name" value="HbrB"/>
    <property type="match status" value="2"/>
</dbReference>
<protein>
    <recommendedName>
        <fullName evidence="4">Target of rapamycin complex 2 subunit BIT2</fullName>
    </recommendedName>
</protein>
<feature type="region of interest" description="Disordered" evidence="1">
    <location>
        <begin position="128"/>
        <end position="183"/>
    </location>
</feature>
<feature type="compositionally biased region" description="Polar residues" evidence="1">
    <location>
        <begin position="172"/>
        <end position="183"/>
    </location>
</feature>
<gene>
    <name evidence="2" type="ORF">BABINDRAFT_9588</name>
</gene>
<dbReference type="GO" id="GO:0031932">
    <property type="term" value="C:TORC2 complex"/>
    <property type="evidence" value="ECO:0007669"/>
    <property type="project" value="TreeGrafter"/>
</dbReference>
<sequence length="551" mass="61148">MSTPFIDQSVSRKPSTSSFVQSVAFKHTRSTSLSSNPDTPTRDTSFDSVFPFDRTLNSSFLEDDSLAHHSVSNVPFTNLSKTNTHTSPSKPLKPQSSFTKLFSRGNTTDFAAGKKKLKEKLSIQTGALGAAASVSSDRPSFGSVRGSRELERKLTKASTDSLLSSNSSASTVQDNSTHQSVTTRKHNAVNNFFRTRHLHQPHIKDYNNNSIIISSSNSNSNSKLLNDDLFSVRPGVKYNSFNPLASPSGATHGNLKDLNFNNIQKTLTILELLNPNSATFAANFKALEEKEQLADDIMMLLYAALTPLFENSLNSTANHLILSKYPIEDLNNLVTIHFYIRYNTERVTGINYASEITEVFGNGFRLLADNYHYRPDTKLGSTNGNITPMSSTFNLAYSPGSVPSDVLGSLDTELANLWEYFYSEVYHTLQGTLLPLQLEFEGAGAVLRPELKAQSYWKDLCKVHKTETLAVDRFILIMFRDNVVMPMYEKTAALQLMYPPTVPGNSASEEISQSLRLLQCFGLLSGIQSGDYNQKVVEKLFRAVKNRTKGF</sequence>